<dbReference type="PANTHER" id="PTHR30154:SF34">
    <property type="entry name" value="TRANSCRIPTIONAL REGULATOR AZLB"/>
    <property type="match status" value="1"/>
</dbReference>
<dbReference type="SUPFAM" id="SSF54909">
    <property type="entry name" value="Dimeric alpha+beta barrel"/>
    <property type="match status" value="1"/>
</dbReference>
<dbReference type="Pfam" id="PF01037">
    <property type="entry name" value="AsnC_trans_reg"/>
    <property type="match status" value="1"/>
</dbReference>
<dbReference type="PRINTS" id="PR00033">
    <property type="entry name" value="HTHASNC"/>
</dbReference>
<dbReference type="SMART" id="SM00344">
    <property type="entry name" value="HTH_ASNC"/>
    <property type="match status" value="1"/>
</dbReference>
<comment type="caution">
    <text evidence="5">The sequence shown here is derived from an EMBL/GenBank/DDBJ whole genome shotgun (WGS) entry which is preliminary data.</text>
</comment>
<evidence type="ECO:0000313" key="5">
    <source>
        <dbReference type="EMBL" id="EBA08987.1"/>
    </source>
</evidence>
<dbReference type="GO" id="GO:0043200">
    <property type="term" value="P:response to amino acid"/>
    <property type="evidence" value="ECO:0007669"/>
    <property type="project" value="TreeGrafter"/>
</dbReference>
<name>A3K241_SAGS3</name>
<dbReference type="InterPro" id="IPR000485">
    <property type="entry name" value="AsnC-type_HTH_dom"/>
</dbReference>
<dbReference type="Gene3D" id="1.10.10.10">
    <property type="entry name" value="Winged helix-like DNA-binding domain superfamily/Winged helix DNA-binding domain"/>
    <property type="match status" value="1"/>
</dbReference>
<keyword evidence="6" id="KW-1185">Reference proteome</keyword>
<protein>
    <submittedName>
        <fullName evidence="5">Putative transcriptional regulator protein</fullName>
    </submittedName>
</protein>
<dbReference type="Pfam" id="PF13412">
    <property type="entry name" value="HTH_24"/>
    <property type="match status" value="1"/>
</dbReference>
<dbReference type="InterPro" id="IPR036390">
    <property type="entry name" value="WH_DNA-bd_sf"/>
</dbReference>
<accession>A3K241</accession>
<evidence type="ECO:0000313" key="6">
    <source>
        <dbReference type="Proteomes" id="UP000005713"/>
    </source>
</evidence>
<proteinExistence type="predicted"/>
<evidence type="ECO:0000259" key="4">
    <source>
        <dbReference type="PROSITE" id="PS50956"/>
    </source>
</evidence>
<keyword evidence="2" id="KW-0238">DNA-binding</keyword>
<dbReference type="GO" id="GO:0005829">
    <property type="term" value="C:cytosol"/>
    <property type="evidence" value="ECO:0007669"/>
    <property type="project" value="TreeGrafter"/>
</dbReference>
<dbReference type="AlphaFoldDB" id="A3K241"/>
<dbReference type="PANTHER" id="PTHR30154">
    <property type="entry name" value="LEUCINE-RESPONSIVE REGULATORY PROTEIN"/>
    <property type="match status" value="1"/>
</dbReference>
<reference evidence="5 6" key="1">
    <citation type="submission" date="2006-06" db="EMBL/GenBank/DDBJ databases">
        <authorList>
            <person name="Moran M.A."/>
            <person name="Ferriera S."/>
            <person name="Johnson J."/>
            <person name="Kravitz S."/>
            <person name="Beeson K."/>
            <person name="Sutton G."/>
            <person name="Rogers Y.-H."/>
            <person name="Friedman R."/>
            <person name="Frazier M."/>
            <person name="Venter J.C."/>
        </authorList>
    </citation>
    <scope>NUCLEOTIDE SEQUENCE [LARGE SCALE GENOMIC DNA]</scope>
    <source>
        <strain evidence="5 6">E-37</strain>
    </source>
</reference>
<dbReference type="InterPro" id="IPR019887">
    <property type="entry name" value="Tscrpt_reg_AsnC/Lrp_C"/>
</dbReference>
<sequence length="157" mass="17567">MMNETDLLSAVEAKLVSMLQRDASLSVADLAEAANSSAATVWRRIRSLEERGVIGPPVRLVDPAKVGRGMDVYCQVRMKSQDAQARAAFQQAVDDEPAIMEVYSVTGEWDYMLHMVVRDIADFEDILMRRLLELDCVAGTSTIFALRRIKHTRQVPV</sequence>
<dbReference type="PROSITE" id="PS50956">
    <property type="entry name" value="HTH_ASNC_2"/>
    <property type="match status" value="1"/>
</dbReference>
<dbReference type="InterPro" id="IPR019888">
    <property type="entry name" value="Tscrpt_reg_AsnC-like"/>
</dbReference>
<dbReference type="eggNOG" id="COG1522">
    <property type="taxonomic scope" value="Bacteria"/>
</dbReference>
<keyword evidence="3" id="KW-0804">Transcription</keyword>
<dbReference type="InterPro" id="IPR011008">
    <property type="entry name" value="Dimeric_a/b-barrel"/>
</dbReference>
<gene>
    <name evidence="5" type="ORF">SSE37_05055</name>
</gene>
<dbReference type="Proteomes" id="UP000005713">
    <property type="component" value="Unassembled WGS sequence"/>
</dbReference>
<dbReference type="EMBL" id="AAYA01000004">
    <property type="protein sequence ID" value="EBA08987.1"/>
    <property type="molecule type" value="Genomic_DNA"/>
</dbReference>
<evidence type="ECO:0000256" key="1">
    <source>
        <dbReference type="ARBA" id="ARBA00023015"/>
    </source>
</evidence>
<dbReference type="Gene3D" id="3.30.70.920">
    <property type="match status" value="1"/>
</dbReference>
<evidence type="ECO:0000256" key="3">
    <source>
        <dbReference type="ARBA" id="ARBA00023163"/>
    </source>
</evidence>
<dbReference type="RefSeq" id="WP_005857987.1">
    <property type="nucleotide sequence ID" value="NZ_CP155729.1"/>
</dbReference>
<feature type="domain" description="HTH asnC-type" evidence="4">
    <location>
        <begin position="8"/>
        <end position="69"/>
    </location>
</feature>
<dbReference type="InterPro" id="IPR036388">
    <property type="entry name" value="WH-like_DNA-bd_sf"/>
</dbReference>
<evidence type="ECO:0000256" key="2">
    <source>
        <dbReference type="ARBA" id="ARBA00023125"/>
    </source>
</evidence>
<dbReference type="GO" id="GO:0043565">
    <property type="term" value="F:sequence-specific DNA binding"/>
    <property type="evidence" value="ECO:0007669"/>
    <property type="project" value="InterPro"/>
</dbReference>
<organism evidence="5 6">
    <name type="scientific">Sagittula stellata (strain ATCC 700073 / DSM 11524 / E-37)</name>
    <dbReference type="NCBI Taxonomy" id="388399"/>
    <lineage>
        <taxon>Bacteria</taxon>
        <taxon>Pseudomonadati</taxon>
        <taxon>Pseudomonadota</taxon>
        <taxon>Alphaproteobacteria</taxon>
        <taxon>Rhodobacterales</taxon>
        <taxon>Roseobacteraceae</taxon>
        <taxon>Sagittula</taxon>
    </lineage>
</organism>
<dbReference type="SUPFAM" id="SSF46785">
    <property type="entry name" value="Winged helix' DNA-binding domain"/>
    <property type="match status" value="1"/>
</dbReference>
<keyword evidence="1" id="KW-0805">Transcription regulation</keyword>